<dbReference type="EMBL" id="JACRTL010000002">
    <property type="protein sequence ID" value="MBC8610411.1"/>
    <property type="molecule type" value="Genomic_DNA"/>
</dbReference>
<dbReference type="RefSeq" id="WP_187536405.1">
    <property type="nucleotide sequence ID" value="NZ_JACRTL010000002.1"/>
</dbReference>
<dbReference type="Proteomes" id="UP000632659">
    <property type="component" value="Unassembled WGS sequence"/>
</dbReference>
<dbReference type="SUPFAM" id="SSF142906">
    <property type="entry name" value="YjbR-like"/>
    <property type="match status" value="1"/>
</dbReference>
<dbReference type="InterPro" id="IPR038056">
    <property type="entry name" value="YjbR-like_sf"/>
</dbReference>
<dbReference type="AlphaFoldDB" id="A0A8J6PDA4"/>
<dbReference type="InterPro" id="IPR007351">
    <property type="entry name" value="YjbR"/>
</dbReference>
<dbReference type="GO" id="GO:0003677">
    <property type="term" value="F:DNA binding"/>
    <property type="evidence" value="ECO:0007669"/>
    <property type="project" value="UniProtKB-KW"/>
</dbReference>
<dbReference type="PANTHER" id="PTHR35145">
    <property type="entry name" value="CYTOPLASMIC PROTEIN-RELATED"/>
    <property type="match status" value="1"/>
</dbReference>
<evidence type="ECO:0000313" key="1">
    <source>
        <dbReference type="EMBL" id="MBC8610411.1"/>
    </source>
</evidence>
<dbReference type="Pfam" id="PF04237">
    <property type="entry name" value="YjbR"/>
    <property type="match status" value="1"/>
</dbReference>
<comment type="caution">
    <text evidence="1">The sequence shown here is derived from an EMBL/GenBank/DDBJ whole genome shotgun (WGS) entry which is preliminary data.</text>
</comment>
<keyword evidence="2" id="KW-1185">Reference proteome</keyword>
<evidence type="ECO:0000313" key="2">
    <source>
        <dbReference type="Proteomes" id="UP000632659"/>
    </source>
</evidence>
<dbReference type="InterPro" id="IPR058532">
    <property type="entry name" value="YjbR/MT2646/Rv2570-like"/>
</dbReference>
<dbReference type="PANTHER" id="PTHR35145:SF1">
    <property type="entry name" value="CYTOPLASMIC PROTEIN"/>
    <property type="match status" value="1"/>
</dbReference>
<sequence>MTVKALREKWITFCKTFAGAYEDYPFHDENWTMMRAANKKTFAAIYERGGLLCINVKSEPMQADFWREVYPAVIPGYHMNKVHWNTILLDGSIEDAAVEEMIAHSYGLVQPKRPENRKKAGKTVDITGKGCYNNKS</sequence>
<keyword evidence="1" id="KW-0238">DNA-binding</keyword>
<proteinExistence type="predicted"/>
<dbReference type="Gene3D" id="3.90.1150.30">
    <property type="match status" value="1"/>
</dbReference>
<reference evidence="1" key="1">
    <citation type="submission" date="2020-08" db="EMBL/GenBank/DDBJ databases">
        <title>Genome public.</title>
        <authorList>
            <person name="Liu C."/>
            <person name="Sun Q."/>
        </authorList>
    </citation>
    <scope>NUCLEOTIDE SEQUENCE</scope>
    <source>
        <strain evidence="1">NSJ-15</strain>
    </source>
</reference>
<gene>
    <name evidence="1" type="ORF">H8702_04655</name>
</gene>
<name>A0A8J6PDA4_9FIRM</name>
<accession>A0A8J6PDA4</accession>
<protein>
    <submittedName>
        <fullName evidence="1">MmcQ/YjbR family DNA-binding protein</fullName>
    </submittedName>
</protein>
<organism evidence="1 2">
    <name type="scientific">Massiliimalia timonensis</name>
    <dbReference type="NCBI Taxonomy" id="1987501"/>
    <lineage>
        <taxon>Bacteria</taxon>
        <taxon>Bacillati</taxon>
        <taxon>Bacillota</taxon>
        <taxon>Clostridia</taxon>
        <taxon>Eubacteriales</taxon>
        <taxon>Oscillospiraceae</taxon>
        <taxon>Massiliimalia</taxon>
    </lineage>
</organism>